<reference evidence="1" key="1">
    <citation type="submission" date="2022-01" db="EMBL/GenBank/DDBJ databases">
        <title>Comparative genomics reveals a dynamic genome evolution in the ectomycorrhizal milk-cap (Lactarius) mushrooms.</title>
        <authorList>
            <consortium name="DOE Joint Genome Institute"/>
            <person name="Lebreton A."/>
            <person name="Tang N."/>
            <person name="Kuo A."/>
            <person name="LaButti K."/>
            <person name="Drula E."/>
            <person name="Barry K."/>
            <person name="Clum A."/>
            <person name="Lipzen A."/>
            <person name="Mousain D."/>
            <person name="Ng V."/>
            <person name="Wang R."/>
            <person name="Wang X."/>
            <person name="Dai Y."/>
            <person name="Henrissat B."/>
            <person name="Grigoriev I.V."/>
            <person name="Guerin-Laguette A."/>
            <person name="Yu F."/>
            <person name="Martin F.M."/>
        </authorList>
    </citation>
    <scope>NUCLEOTIDE SEQUENCE</scope>
    <source>
        <strain evidence="1">QP</strain>
    </source>
</reference>
<name>A0AAD4LMF6_9AGAM</name>
<keyword evidence="2" id="KW-1185">Reference proteome</keyword>
<dbReference type="EMBL" id="JAKELL010000017">
    <property type="protein sequence ID" value="KAH8993775.1"/>
    <property type="molecule type" value="Genomic_DNA"/>
</dbReference>
<gene>
    <name evidence="1" type="ORF">EDB92DRAFT_1815433</name>
</gene>
<protein>
    <submittedName>
        <fullName evidence="1">Uncharacterized protein</fullName>
    </submittedName>
</protein>
<sequence length="384" mass="40931">MDMITQSITAFLQPHTSSPSMPLVACVMSCLMTGGFSREDFDSVFNAQLNSLAISPHSKQSIIPALLSIAKLVKVQSQGAPKPAPKPMDTNIEASYQIHQRSFSSNSGSIPFQVGCPWIATPGLSLCHHPLTTLGRPLLPSSQSCSGCAHCWVDIIVASPAAYSGQICQVGEEEGRVGQEWQAFSSCRFHPPDSPHRQAGGPWSIAPCLFLCYHPLMTLGHPPPTAVVESQRGELRLDAFGTGAHIAGLISLWPVLLLWATVSTRHLVMVNPDLAPSVGLEKRKAGRTGVASCLSLSPGYGVMLDILSLSSLRLEAPGVLSMSHPPLPSDDLRLPPSYCRRGVAVGCQACGKVGSEQPVACFPSQGFLTLGYMIFSAPFINVHT</sequence>
<organism evidence="1 2">
    <name type="scientific">Lactarius akahatsu</name>
    <dbReference type="NCBI Taxonomy" id="416441"/>
    <lineage>
        <taxon>Eukaryota</taxon>
        <taxon>Fungi</taxon>
        <taxon>Dikarya</taxon>
        <taxon>Basidiomycota</taxon>
        <taxon>Agaricomycotina</taxon>
        <taxon>Agaricomycetes</taxon>
        <taxon>Russulales</taxon>
        <taxon>Russulaceae</taxon>
        <taxon>Lactarius</taxon>
    </lineage>
</organism>
<proteinExistence type="predicted"/>
<accession>A0AAD4LMF6</accession>
<evidence type="ECO:0000313" key="2">
    <source>
        <dbReference type="Proteomes" id="UP001201163"/>
    </source>
</evidence>
<evidence type="ECO:0000313" key="1">
    <source>
        <dbReference type="EMBL" id="KAH8993775.1"/>
    </source>
</evidence>
<comment type="caution">
    <text evidence="1">The sequence shown here is derived from an EMBL/GenBank/DDBJ whole genome shotgun (WGS) entry which is preliminary data.</text>
</comment>
<dbReference type="Proteomes" id="UP001201163">
    <property type="component" value="Unassembled WGS sequence"/>
</dbReference>
<dbReference type="AlphaFoldDB" id="A0AAD4LMF6"/>